<dbReference type="AlphaFoldDB" id="A0ABD0XT62"/>
<sequence length="108" mass="11767">MRTGGSRVRPWLLGEAVTVEVAMSADAGASSGRCLAALLFVVLVVPSGCQAITDAQIAQIVLARLELIDIDRLLDNARILDSYIRCMLHRGPCSPEGRDFRSETFTQY</sequence>
<evidence type="ECO:0000313" key="2">
    <source>
        <dbReference type="Proteomes" id="UP001558652"/>
    </source>
</evidence>
<protein>
    <submittedName>
        <fullName evidence="1">Uncharacterized protein</fullName>
    </submittedName>
</protein>
<dbReference type="EMBL" id="JBFDAA010000022">
    <property type="protein sequence ID" value="KAL1110318.1"/>
    <property type="molecule type" value="Genomic_DNA"/>
</dbReference>
<organism evidence="1 2">
    <name type="scientific">Ranatra chinensis</name>
    <dbReference type="NCBI Taxonomy" id="642074"/>
    <lineage>
        <taxon>Eukaryota</taxon>
        <taxon>Metazoa</taxon>
        <taxon>Ecdysozoa</taxon>
        <taxon>Arthropoda</taxon>
        <taxon>Hexapoda</taxon>
        <taxon>Insecta</taxon>
        <taxon>Pterygota</taxon>
        <taxon>Neoptera</taxon>
        <taxon>Paraneoptera</taxon>
        <taxon>Hemiptera</taxon>
        <taxon>Heteroptera</taxon>
        <taxon>Panheteroptera</taxon>
        <taxon>Nepomorpha</taxon>
        <taxon>Nepidae</taxon>
        <taxon>Ranatrinae</taxon>
        <taxon>Ranatra</taxon>
    </lineage>
</organism>
<dbReference type="Pfam" id="PF03392">
    <property type="entry name" value="OS-D"/>
    <property type="match status" value="1"/>
</dbReference>
<comment type="caution">
    <text evidence="1">The sequence shown here is derived from an EMBL/GenBank/DDBJ whole genome shotgun (WGS) entry which is preliminary data.</text>
</comment>
<dbReference type="Proteomes" id="UP001558652">
    <property type="component" value="Unassembled WGS sequence"/>
</dbReference>
<dbReference type="Gene3D" id="1.10.2080.10">
    <property type="entry name" value="Insect odorant-binding protein A10/Ejaculatory bulb-specific protein 3"/>
    <property type="match status" value="1"/>
</dbReference>
<keyword evidence="2" id="KW-1185">Reference proteome</keyword>
<accession>A0ABD0XT62</accession>
<gene>
    <name evidence="1" type="ORF">AAG570_007851</name>
</gene>
<evidence type="ECO:0000313" key="1">
    <source>
        <dbReference type="EMBL" id="KAL1110318.1"/>
    </source>
</evidence>
<reference evidence="1 2" key="1">
    <citation type="submission" date="2024-07" db="EMBL/GenBank/DDBJ databases">
        <title>Chromosome-level genome assembly of the water stick insect Ranatra chinensis (Heteroptera: Nepidae).</title>
        <authorList>
            <person name="Liu X."/>
        </authorList>
    </citation>
    <scope>NUCLEOTIDE SEQUENCE [LARGE SCALE GENOMIC DNA]</scope>
    <source>
        <strain evidence="1">Cailab_2021Rc</strain>
        <tissue evidence="1">Muscle</tissue>
    </source>
</reference>
<dbReference type="SUPFAM" id="SSF100910">
    <property type="entry name" value="Chemosensory protein Csp2"/>
    <property type="match status" value="1"/>
</dbReference>
<proteinExistence type="predicted"/>
<dbReference type="InterPro" id="IPR036682">
    <property type="entry name" value="OS_D_A10/PebIII_sf"/>
</dbReference>
<name>A0ABD0XT62_9HEMI</name>
<dbReference type="InterPro" id="IPR005055">
    <property type="entry name" value="A10/PebIII"/>
</dbReference>